<evidence type="ECO:0000313" key="3">
    <source>
        <dbReference type="Proteomes" id="UP000077266"/>
    </source>
</evidence>
<dbReference type="InParanoid" id="A0A165NHN9"/>
<dbReference type="EMBL" id="KV425898">
    <property type="protein sequence ID" value="KZW00763.1"/>
    <property type="molecule type" value="Genomic_DNA"/>
</dbReference>
<proteinExistence type="predicted"/>
<dbReference type="Proteomes" id="UP000077266">
    <property type="component" value="Unassembled WGS sequence"/>
</dbReference>
<accession>A0A165NHN9</accession>
<reference evidence="2 3" key="1">
    <citation type="journal article" date="2016" name="Mol. Biol. Evol.">
        <title>Comparative Genomics of Early-Diverging Mushroom-Forming Fungi Provides Insights into the Origins of Lignocellulose Decay Capabilities.</title>
        <authorList>
            <person name="Nagy L.G."/>
            <person name="Riley R."/>
            <person name="Tritt A."/>
            <person name="Adam C."/>
            <person name="Daum C."/>
            <person name="Floudas D."/>
            <person name="Sun H."/>
            <person name="Yadav J.S."/>
            <person name="Pangilinan J."/>
            <person name="Larsson K.H."/>
            <person name="Matsuura K."/>
            <person name="Barry K."/>
            <person name="Labutti K."/>
            <person name="Kuo R."/>
            <person name="Ohm R.A."/>
            <person name="Bhattacharya S.S."/>
            <person name="Shirouzu T."/>
            <person name="Yoshinaga Y."/>
            <person name="Martin F.M."/>
            <person name="Grigoriev I.V."/>
            <person name="Hibbett D.S."/>
        </authorList>
    </citation>
    <scope>NUCLEOTIDE SEQUENCE [LARGE SCALE GENOMIC DNA]</scope>
    <source>
        <strain evidence="2 3">HHB12029</strain>
    </source>
</reference>
<evidence type="ECO:0000313" key="2">
    <source>
        <dbReference type="EMBL" id="KZW00763.1"/>
    </source>
</evidence>
<sequence>MSTLEEVPTQLDHLFILLGNLPKTIPEGEQYYSKSRFEPAAAHHQRSDGTYINALHIRLEIVFGELDGDEPIRFLERGDGLLDLVNILRDAFESKTGDKHTIRRWVERLTLYAKKIPSARRKSVKTKKAQGEDGLGEDDPPPSAAPGASKRKASVTEKPEAAKKKKTDIRAFMATPTATAAGASTLSASGKGGNTSKKKVSEPTSNTAPPPPSAPTAAVTHDVMVVDSDEDKDYHPPKNSKKATVTEISSDDDSAIDEPTSDGESALRKVEADEEAERNKGTRRGPKNAALQYWRKPHQISKAGKPL</sequence>
<dbReference type="AlphaFoldDB" id="A0A165NHN9"/>
<organism evidence="2 3">
    <name type="scientific">Exidia glandulosa HHB12029</name>
    <dbReference type="NCBI Taxonomy" id="1314781"/>
    <lineage>
        <taxon>Eukaryota</taxon>
        <taxon>Fungi</taxon>
        <taxon>Dikarya</taxon>
        <taxon>Basidiomycota</taxon>
        <taxon>Agaricomycotina</taxon>
        <taxon>Agaricomycetes</taxon>
        <taxon>Auriculariales</taxon>
        <taxon>Exidiaceae</taxon>
        <taxon>Exidia</taxon>
    </lineage>
</organism>
<protein>
    <submittedName>
        <fullName evidence="2">Uncharacterized protein</fullName>
    </submittedName>
</protein>
<gene>
    <name evidence="2" type="ORF">EXIGLDRAFT_761320</name>
</gene>
<feature type="region of interest" description="Disordered" evidence="1">
    <location>
        <begin position="183"/>
        <end position="307"/>
    </location>
</feature>
<keyword evidence="3" id="KW-1185">Reference proteome</keyword>
<feature type="compositionally biased region" description="Acidic residues" evidence="1">
    <location>
        <begin position="249"/>
        <end position="261"/>
    </location>
</feature>
<name>A0A165NHN9_EXIGL</name>
<feature type="region of interest" description="Disordered" evidence="1">
    <location>
        <begin position="120"/>
        <end position="171"/>
    </location>
</feature>
<evidence type="ECO:0000256" key="1">
    <source>
        <dbReference type="SAM" id="MobiDB-lite"/>
    </source>
</evidence>